<dbReference type="SUPFAM" id="SSF46689">
    <property type="entry name" value="Homeodomain-like"/>
    <property type="match status" value="1"/>
</dbReference>
<dbReference type="Gene3D" id="1.10.357.10">
    <property type="entry name" value="Tetracycline Repressor, domain 2"/>
    <property type="match status" value="1"/>
</dbReference>
<feature type="compositionally biased region" description="Basic and acidic residues" evidence="5">
    <location>
        <begin position="361"/>
        <end position="373"/>
    </location>
</feature>
<feature type="compositionally biased region" description="Basic and acidic residues" evidence="5">
    <location>
        <begin position="75"/>
        <end position="92"/>
    </location>
</feature>
<feature type="compositionally biased region" description="Gly residues" evidence="5">
    <location>
        <begin position="93"/>
        <end position="106"/>
    </location>
</feature>
<evidence type="ECO:0000313" key="8">
    <source>
        <dbReference type="EMBL" id="MFC4910030.1"/>
    </source>
</evidence>
<dbReference type="EMBL" id="JBHSIT010000006">
    <property type="protein sequence ID" value="MFC4910030.1"/>
    <property type="molecule type" value="Genomic_DNA"/>
</dbReference>
<gene>
    <name evidence="8" type="ORF">ACFPCY_22095</name>
</gene>
<keyword evidence="2 4" id="KW-0238">DNA-binding</keyword>
<feature type="DNA-binding region" description="H-T-H motif" evidence="4">
    <location>
        <begin position="149"/>
        <end position="168"/>
    </location>
</feature>
<dbReference type="PROSITE" id="PS50977">
    <property type="entry name" value="HTH_TETR_2"/>
    <property type="match status" value="1"/>
</dbReference>
<dbReference type="InterPro" id="IPR036390">
    <property type="entry name" value="WH_DNA-bd_sf"/>
</dbReference>
<evidence type="ECO:0000256" key="3">
    <source>
        <dbReference type="ARBA" id="ARBA00023163"/>
    </source>
</evidence>
<dbReference type="PANTHER" id="PTHR30055:SF151">
    <property type="entry name" value="TRANSCRIPTIONAL REGULATORY PROTEIN"/>
    <property type="match status" value="1"/>
</dbReference>
<dbReference type="RefSeq" id="WP_378258020.1">
    <property type="nucleotide sequence ID" value="NZ_JBHSIT010000006.1"/>
</dbReference>
<organism evidence="8 9">
    <name type="scientific">Actinomadura gamaensis</name>
    <dbReference type="NCBI Taxonomy" id="1763541"/>
    <lineage>
        <taxon>Bacteria</taxon>
        <taxon>Bacillati</taxon>
        <taxon>Actinomycetota</taxon>
        <taxon>Actinomycetes</taxon>
        <taxon>Streptosporangiales</taxon>
        <taxon>Thermomonosporaceae</taxon>
        <taxon>Actinomadura</taxon>
    </lineage>
</organism>
<dbReference type="InterPro" id="IPR001647">
    <property type="entry name" value="HTH_TetR"/>
</dbReference>
<dbReference type="Pfam" id="PF02909">
    <property type="entry name" value="TetR_C_1"/>
    <property type="match status" value="1"/>
</dbReference>
<dbReference type="Gene3D" id="1.10.10.60">
    <property type="entry name" value="Homeodomain-like"/>
    <property type="match status" value="1"/>
</dbReference>
<keyword evidence="3" id="KW-0804">Transcription</keyword>
<feature type="domain" description="HTH gntR-type" evidence="6">
    <location>
        <begin position="6"/>
        <end position="74"/>
    </location>
</feature>
<dbReference type="Pfam" id="PF00440">
    <property type="entry name" value="TetR_N"/>
    <property type="match status" value="1"/>
</dbReference>
<sequence length="373" mass="39404">MEPDGTPPYLRIAASIRDRIESGELPVGRRVPSTRQIVREYGVAMATAAKALNVLRQQGWVRTVPGGGTIVAERATADPRRDTGDPARDTGDTGRGAGDTGRGASGPGRVAEGIVPGASPTGVAPGSTRDVVVRAAIDLADREGLTALTMRRLAARLNVGPMSLYRYIPDKDELLRLMADVAFGEEALPEPGPDGWRAKLELSARVQWRAYRRHPWLPAIMHNSLVRPPAVPSGVRMVDWEVRALGGLGLSGHDTLHTVLALDGYVGGIAASHALEVQAEHDTGITGRERMSADRSLHADLFAGGRFGALAAVIPPGATVLADLDELFEFGLRLHLDGIDALLARSAASGPAQDAGSGPKRTSDQMRRDASSG</sequence>
<evidence type="ECO:0000256" key="1">
    <source>
        <dbReference type="ARBA" id="ARBA00023015"/>
    </source>
</evidence>
<dbReference type="InterPro" id="IPR004111">
    <property type="entry name" value="Repressor_TetR_C"/>
</dbReference>
<feature type="region of interest" description="Disordered" evidence="5">
    <location>
        <begin position="348"/>
        <end position="373"/>
    </location>
</feature>
<dbReference type="InterPro" id="IPR036271">
    <property type="entry name" value="Tet_transcr_reg_TetR-rel_C_sf"/>
</dbReference>
<dbReference type="PROSITE" id="PS50949">
    <property type="entry name" value="HTH_GNTR"/>
    <property type="match status" value="1"/>
</dbReference>
<evidence type="ECO:0000313" key="9">
    <source>
        <dbReference type="Proteomes" id="UP001595872"/>
    </source>
</evidence>
<keyword evidence="1" id="KW-0805">Transcription regulation</keyword>
<dbReference type="InterPro" id="IPR050109">
    <property type="entry name" value="HTH-type_TetR-like_transc_reg"/>
</dbReference>
<dbReference type="InterPro" id="IPR000524">
    <property type="entry name" value="Tscrpt_reg_HTH_GntR"/>
</dbReference>
<name>A0ABV9U3R6_9ACTN</name>
<dbReference type="InterPro" id="IPR009057">
    <property type="entry name" value="Homeodomain-like_sf"/>
</dbReference>
<dbReference type="SUPFAM" id="SSF46785">
    <property type="entry name" value="Winged helix' DNA-binding domain"/>
    <property type="match status" value="1"/>
</dbReference>
<dbReference type="InterPro" id="IPR036388">
    <property type="entry name" value="WH-like_DNA-bd_sf"/>
</dbReference>
<dbReference type="Gene3D" id="1.10.10.10">
    <property type="entry name" value="Winged helix-like DNA-binding domain superfamily/Winged helix DNA-binding domain"/>
    <property type="match status" value="1"/>
</dbReference>
<dbReference type="CDD" id="cd07377">
    <property type="entry name" value="WHTH_GntR"/>
    <property type="match status" value="1"/>
</dbReference>
<comment type="caution">
    <text evidence="8">The sequence shown here is derived from an EMBL/GenBank/DDBJ whole genome shotgun (WGS) entry which is preliminary data.</text>
</comment>
<evidence type="ECO:0000259" key="6">
    <source>
        <dbReference type="PROSITE" id="PS50949"/>
    </source>
</evidence>
<reference evidence="9" key="1">
    <citation type="journal article" date="2019" name="Int. J. Syst. Evol. Microbiol.">
        <title>The Global Catalogue of Microorganisms (GCM) 10K type strain sequencing project: providing services to taxonomists for standard genome sequencing and annotation.</title>
        <authorList>
            <consortium name="The Broad Institute Genomics Platform"/>
            <consortium name="The Broad Institute Genome Sequencing Center for Infectious Disease"/>
            <person name="Wu L."/>
            <person name="Ma J."/>
        </authorList>
    </citation>
    <scope>NUCLEOTIDE SEQUENCE [LARGE SCALE GENOMIC DNA]</scope>
    <source>
        <strain evidence="9">KLKA75</strain>
    </source>
</reference>
<dbReference type="SMART" id="SM00345">
    <property type="entry name" value="HTH_GNTR"/>
    <property type="match status" value="1"/>
</dbReference>
<feature type="domain" description="HTH tetR-type" evidence="7">
    <location>
        <begin position="126"/>
        <end position="186"/>
    </location>
</feature>
<evidence type="ECO:0000256" key="5">
    <source>
        <dbReference type="SAM" id="MobiDB-lite"/>
    </source>
</evidence>
<evidence type="ECO:0000259" key="7">
    <source>
        <dbReference type="PROSITE" id="PS50977"/>
    </source>
</evidence>
<feature type="region of interest" description="Disordered" evidence="5">
    <location>
        <begin position="74"/>
        <end position="126"/>
    </location>
</feature>
<evidence type="ECO:0000256" key="2">
    <source>
        <dbReference type="ARBA" id="ARBA00023125"/>
    </source>
</evidence>
<dbReference type="Proteomes" id="UP001595872">
    <property type="component" value="Unassembled WGS sequence"/>
</dbReference>
<keyword evidence="9" id="KW-1185">Reference proteome</keyword>
<protein>
    <submittedName>
        <fullName evidence="8">TetR/AcrR family transcriptional regulator C-terminal domain-containing protein</fullName>
    </submittedName>
</protein>
<proteinExistence type="predicted"/>
<dbReference type="SUPFAM" id="SSF48498">
    <property type="entry name" value="Tetracyclin repressor-like, C-terminal domain"/>
    <property type="match status" value="1"/>
</dbReference>
<evidence type="ECO:0000256" key="4">
    <source>
        <dbReference type="PROSITE-ProRule" id="PRU00335"/>
    </source>
</evidence>
<dbReference type="PANTHER" id="PTHR30055">
    <property type="entry name" value="HTH-TYPE TRANSCRIPTIONAL REGULATOR RUTR"/>
    <property type="match status" value="1"/>
</dbReference>
<dbReference type="Pfam" id="PF00392">
    <property type="entry name" value="GntR"/>
    <property type="match status" value="1"/>
</dbReference>
<accession>A0ABV9U3R6</accession>